<proteinExistence type="predicted"/>
<dbReference type="EMBL" id="OMOD01000115">
    <property type="protein sequence ID" value="SPF38949.1"/>
    <property type="molecule type" value="Genomic_DNA"/>
</dbReference>
<accession>A0A2U3KH17</accession>
<gene>
    <name evidence="1" type="ORF">SBA1_230015</name>
</gene>
<sequence length="162" mass="17519">MVALLGALWLLDLACTKDEKPAPVSTVAPSERVAPSPVGTTQTVLEKTFALKATEMFPFEIPAHATMPHLNGLFVSYAGEPSGASDDSANVDFLVLNEEQQADFSGNRPSEAMFTVEASHNQAVNFDLPASLNQPVKYYLVFRNPGGKKSSKIVKATFRVDF</sequence>
<evidence type="ECO:0000313" key="1">
    <source>
        <dbReference type="EMBL" id="SPF38949.1"/>
    </source>
</evidence>
<protein>
    <submittedName>
        <fullName evidence="1">Uncharacterized protein</fullName>
    </submittedName>
</protein>
<dbReference type="Proteomes" id="UP000238701">
    <property type="component" value="Unassembled WGS sequence"/>
</dbReference>
<organism evidence="1 2">
    <name type="scientific">Candidatus Sulfotelmatobacter kueseliae</name>
    <dbReference type="NCBI Taxonomy" id="2042962"/>
    <lineage>
        <taxon>Bacteria</taxon>
        <taxon>Pseudomonadati</taxon>
        <taxon>Acidobacteriota</taxon>
        <taxon>Terriglobia</taxon>
        <taxon>Terriglobales</taxon>
        <taxon>Candidatus Korobacteraceae</taxon>
        <taxon>Candidatus Sulfotelmatobacter</taxon>
    </lineage>
</organism>
<evidence type="ECO:0000313" key="2">
    <source>
        <dbReference type="Proteomes" id="UP000238701"/>
    </source>
</evidence>
<reference evidence="2" key="1">
    <citation type="submission" date="2018-02" db="EMBL/GenBank/DDBJ databases">
        <authorList>
            <person name="Hausmann B."/>
        </authorList>
    </citation>
    <scope>NUCLEOTIDE SEQUENCE [LARGE SCALE GENOMIC DNA]</scope>
    <source>
        <strain evidence="2">Peat soil MAG SbA1</strain>
    </source>
</reference>
<name>A0A2U3KH17_9BACT</name>
<dbReference type="AlphaFoldDB" id="A0A2U3KH17"/>